<evidence type="ECO:0000313" key="3">
    <source>
        <dbReference type="EMBL" id="SMC11907.1"/>
    </source>
</evidence>
<dbReference type="SMART" id="SM00448">
    <property type="entry name" value="REC"/>
    <property type="match status" value="1"/>
</dbReference>
<keyword evidence="4" id="KW-1185">Reference proteome</keyword>
<evidence type="ECO:0000313" key="4">
    <source>
        <dbReference type="Proteomes" id="UP000193224"/>
    </source>
</evidence>
<dbReference type="AlphaFoldDB" id="A0A1X7BQL3"/>
<proteinExistence type="predicted"/>
<dbReference type="InterPro" id="IPR011006">
    <property type="entry name" value="CheY-like_superfamily"/>
</dbReference>
<dbReference type="Pfam" id="PF00072">
    <property type="entry name" value="Response_reg"/>
    <property type="match status" value="1"/>
</dbReference>
<feature type="domain" description="Response regulatory" evidence="2">
    <location>
        <begin position="18"/>
        <end position="143"/>
    </location>
</feature>
<dbReference type="OrthoDB" id="9793549at2"/>
<dbReference type="Proteomes" id="UP000193224">
    <property type="component" value="Unassembled WGS sequence"/>
</dbReference>
<dbReference type="InterPro" id="IPR052893">
    <property type="entry name" value="TCS_response_regulator"/>
</dbReference>
<evidence type="ECO:0000256" key="1">
    <source>
        <dbReference type="PROSITE-ProRule" id="PRU00169"/>
    </source>
</evidence>
<dbReference type="PANTHER" id="PTHR44520:SF2">
    <property type="entry name" value="RESPONSE REGULATOR RCP1"/>
    <property type="match status" value="1"/>
</dbReference>
<dbReference type="PANTHER" id="PTHR44520">
    <property type="entry name" value="RESPONSE REGULATOR RCP1-RELATED"/>
    <property type="match status" value="1"/>
</dbReference>
<keyword evidence="1" id="KW-0597">Phosphoprotein</keyword>
<feature type="modified residue" description="4-aspartylphosphate" evidence="1">
    <location>
        <position position="76"/>
    </location>
</feature>
<protein>
    <submittedName>
        <fullName evidence="3">Response regulator rcp1</fullName>
    </submittedName>
</protein>
<gene>
    <name evidence="3" type="primary">rcp1_1</name>
    <name evidence="3" type="ORF">ROA7745_01727</name>
</gene>
<reference evidence="3 4" key="1">
    <citation type="submission" date="2017-03" db="EMBL/GenBank/DDBJ databases">
        <authorList>
            <person name="Afonso C.L."/>
            <person name="Miller P.J."/>
            <person name="Scott M.A."/>
            <person name="Spackman E."/>
            <person name="Goraichik I."/>
            <person name="Dimitrov K.M."/>
            <person name="Suarez D.L."/>
            <person name="Swayne D.E."/>
        </authorList>
    </citation>
    <scope>NUCLEOTIDE SEQUENCE [LARGE SCALE GENOMIC DNA]</scope>
    <source>
        <strain evidence="3 4">CECT 7745</strain>
    </source>
</reference>
<dbReference type="InterPro" id="IPR001789">
    <property type="entry name" value="Sig_transdc_resp-reg_receiver"/>
</dbReference>
<sequence>MTAIELNSVVNVPTQPVRFLIIDDDHVSVLAIKRALKKLKIINPVQVARDGREALEMLRGEFGDGHRLPPYLVTLDLNMPRMNGFEFLEEVRNDPALHRLVIFVLSTSDAPADVANAYDNNIAGYIVKDNLGDSFVKALDMIDCFTRVVEFPH</sequence>
<dbReference type="CDD" id="cd17557">
    <property type="entry name" value="REC_Rcp-like"/>
    <property type="match status" value="1"/>
</dbReference>
<organism evidence="3 4">
    <name type="scientific">Roseovarius aestuarii</name>
    <dbReference type="NCBI Taxonomy" id="475083"/>
    <lineage>
        <taxon>Bacteria</taxon>
        <taxon>Pseudomonadati</taxon>
        <taxon>Pseudomonadota</taxon>
        <taxon>Alphaproteobacteria</taxon>
        <taxon>Rhodobacterales</taxon>
        <taxon>Roseobacteraceae</taxon>
        <taxon>Roseovarius</taxon>
    </lineage>
</organism>
<dbReference type="RefSeq" id="WP_085800051.1">
    <property type="nucleotide sequence ID" value="NZ_FWXB01000005.1"/>
</dbReference>
<dbReference type="PROSITE" id="PS50110">
    <property type="entry name" value="RESPONSE_REGULATORY"/>
    <property type="match status" value="1"/>
</dbReference>
<evidence type="ECO:0000259" key="2">
    <source>
        <dbReference type="PROSITE" id="PS50110"/>
    </source>
</evidence>
<accession>A0A1X7BQL3</accession>
<dbReference type="GO" id="GO:0000160">
    <property type="term" value="P:phosphorelay signal transduction system"/>
    <property type="evidence" value="ECO:0007669"/>
    <property type="project" value="InterPro"/>
</dbReference>
<dbReference type="Gene3D" id="3.40.50.2300">
    <property type="match status" value="1"/>
</dbReference>
<name>A0A1X7BQL3_9RHOB</name>
<dbReference type="EMBL" id="FWXB01000005">
    <property type="protein sequence ID" value="SMC11907.1"/>
    <property type="molecule type" value="Genomic_DNA"/>
</dbReference>
<dbReference type="SUPFAM" id="SSF52172">
    <property type="entry name" value="CheY-like"/>
    <property type="match status" value="1"/>
</dbReference>